<sequence>MTMDRFVDTPSKRRCAWVVLTACLLFAGAVQNGKLGLSILPVERYDELFELLSSRTLSGSYLSRTIYTVISQASITPWIIAKAVFASLQFFEISLIVITGGFLFMKGKDSKSRRWLYVGLSSFVILLLLCIWCVCQGLSAVSLNMVIDQLHIIGLLLIVQSGFQMLTCLGAIYCCIMYDYLPAMRVTVEYIEE</sequence>
<reference evidence="2 3" key="2">
    <citation type="submission" date="2020-01" db="EMBL/GenBank/DDBJ databases">
        <title>Clostridiaceae sp. nov. isolated from the gut of human by culturomics.</title>
        <authorList>
            <person name="Chang Y."/>
        </authorList>
    </citation>
    <scope>NUCLEOTIDE SEQUENCE [LARGE SCALE GENOMIC DNA]</scope>
    <source>
        <strain evidence="2 3">DONG20-135</strain>
    </source>
</reference>
<protein>
    <submittedName>
        <fullName evidence="2">Uncharacterized protein</fullName>
    </submittedName>
</protein>
<keyword evidence="1" id="KW-0812">Transmembrane</keyword>
<accession>A0A6N8UCL0</accession>
<gene>
    <name evidence="2" type="ORF">GSF08_11000</name>
</gene>
<organism evidence="2 3">
    <name type="scientific">Copranaerobaculum intestinale</name>
    <dbReference type="NCBI Taxonomy" id="2692629"/>
    <lineage>
        <taxon>Bacteria</taxon>
        <taxon>Bacillati</taxon>
        <taxon>Bacillota</taxon>
        <taxon>Erysipelotrichia</taxon>
        <taxon>Erysipelotrichales</taxon>
        <taxon>Erysipelotrichaceae</taxon>
        <taxon>Copranaerobaculum</taxon>
    </lineage>
</organism>
<feature type="transmembrane region" description="Helical" evidence="1">
    <location>
        <begin position="79"/>
        <end position="104"/>
    </location>
</feature>
<keyword evidence="1" id="KW-0472">Membrane</keyword>
<keyword evidence="1" id="KW-1133">Transmembrane helix</keyword>
<feature type="transmembrane region" description="Helical" evidence="1">
    <location>
        <begin position="152"/>
        <end position="176"/>
    </location>
</feature>
<evidence type="ECO:0000256" key="1">
    <source>
        <dbReference type="SAM" id="Phobius"/>
    </source>
</evidence>
<evidence type="ECO:0000313" key="3">
    <source>
        <dbReference type="Proteomes" id="UP000434036"/>
    </source>
</evidence>
<comment type="caution">
    <text evidence="2">The sequence shown here is derived from an EMBL/GenBank/DDBJ whole genome shotgun (WGS) entry which is preliminary data.</text>
</comment>
<name>A0A6N8UCL0_9FIRM</name>
<keyword evidence="3" id="KW-1185">Reference proteome</keyword>
<reference evidence="2 3" key="1">
    <citation type="submission" date="2019-12" db="EMBL/GenBank/DDBJ databases">
        <authorList>
            <person name="Yang R."/>
        </authorList>
    </citation>
    <scope>NUCLEOTIDE SEQUENCE [LARGE SCALE GENOMIC DNA]</scope>
    <source>
        <strain evidence="2 3">DONG20-135</strain>
    </source>
</reference>
<feature type="transmembrane region" description="Helical" evidence="1">
    <location>
        <begin position="116"/>
        <end position="140"/>
    </location>
</feature>
<evidence type="ECO:0000313" key="2">
    <source>
        <dbReference type="EMBL" id="MXQ74453.1"/>
    </source>
</evidence>
<dbReference type="RefSeq" id="WP_160625839.1">
    <property type="nucleotide sequence ID" value="NZ_WUUQ01000007.1"/>
</dbReference>
<dbReference type="EMBL" id="WUUQ01000007">
    <property type="protein sequence ID" value="MXQ74453.1"/>
    <property type="molecule type" value="Genomic_DNA"/>
</dbReference>
<dbReference type="AlphaFoldDB" id="A0A6N8UCL0"/>
<proteinExistence type="predicted"/>
<dbReference type="Proteomes" id="UP000434036">
    <property type="component" value="Unassembled WGS sequence"/>
</dbReference>